<name>A0A1M7S5X4_9FIRM</name>
<evidence type="ECO:0000313" key="4">
    <source>
        <dbReference type="Proteomes" id="UP000184010"/>
    </source>
</evidence>
<proteinExistence type="predicted"/>
<feature type="domain" description="CxxC-x17-CxxC" evidence="2">
    <location>
        <begin position="62"/>
        <end position="96"/>
    </location>
</feature>
<dbReference type="RefSeq" id="WP_072771171.1">
    <property type="nucleotide sequence ID" value="NZ_FRDN01000003.1"/>
</dbReference>
<reference evidence="4" key="1">
    <citation type="submission" date="2016-12" db="EMBL/GenBank/DDBJ databases">
        <authorList>
            <person name="Varghese N."/>
            <person name="Submissions S."/>
        </authorList>
    </citation>
    <scope>NUCLEOTIDE SEQUENCE [LARGE SCALE GENOMIC DNA]</scope>
    <source>
        <strain evidence="4">DSM 11544</strain>
    </source>
</reference>
<keyword evidence="4" id="KW-1185">Reference proteome</keyword>
<dbReference type="Pfam" id="PF13451">
    <property type="entry name" value="zf_Tbcl"/>
    <property type="match status" value="1"/>
</dbReference>
<dbReference type="AlphaFoldDB" id="A0A1M7S5X4"/>
<dbReference type="InterPro" id="IPR025306">
    <property type="entry name" value="Zn-bnd_dom_prob"/>
</dbReference>
<evidence type="ECO:0000313" key="3">
    <source>
        <dbReference type="EMBL" id="SHN53742.1"/>
    </source>
</evidence>
<protein>
    <submittedName>
        <fullName evidence="3">CxxC-x17-CxxC domain-containing protein</fullName>
    </submittedName>
</protein>
<dbReference type="EMBL" id="FRDN01000003">
    <property type="protein sequence ID" value="SHN53742.1"/>
    <property type="molecule type" value="Genomic_DNA"/>
</dbReference>
<sequence length="100" mass="11261">MYQEKVITCKDCGAEFVFSVSEQEFYAEKGFTNEPGRCPSCRAARKQQSRGGNGGGYQRQERQMYPAVCASCGVDTMVPFQPSGDKPVYCRDCFTPRSRY</sequence>
<dbReference type="STRING" id="1121395.SAMN02745215_00580"/>
<evidence type="ECO:0000259" key="2">
    <source>
        <dbReference type="Pfam" id="PF23477"/>
    </source>
</evidence>
<gene>
    <name evidence="3" type="ORF">SAMN02745215_00580</name>
</gene>
<organism evidence="3 4">
    <name type="scientific">Desulfitobacterium chlororespirans DSM 11544</name>
    <dbReference type="NCBI Taxonomy" id="1121395"/>
    <lineage>
        <taxon>Bacteria</taxon>
        <taxon>Bacillati</taxon>
        <taxon>Bacillota</taxon>
        <taxon>Clostridia</taxon>
        <taxon>Eubacteriales</taxon>
        <taxon>Desulfitobacteriaceae</taxon>
        <taxon>Desulfitobacterium</taxon>
    </lineage>
</organism>
<evidence type="ECO:0000259" key="1">
    <source>
        <dbReference type="Pfam" id="PF13451"/>
    </source>
</evidence>
<dbReference type="InterPro" id="IPR026363">
    <property type="entry name" value="CxxC-x17-CxxC_dom"/>
</dbReference>
<accession>A0A1M7S5X4</accession>
<dbReference type="NCBIfam" id="TIGR04272">
    <property type="entry name" value="cxxc_cxxc_Mbark"/>
    <property type="match status" value="1"/>
</dbReference>
<dbReference type="Pfam" id="PF23477">
    <property type="entry name" value="zf_Tbcl_2"/>
    <property type="match status" value="1"/>
</dbReference>
<dbReference type="Proteomes" id="UP000184010">
    <property type="component" value="Unassembled WGS sequence"/>
</dbReference>
<feature type="domain" description="Probable zinc-binding" evidence="1">
    <location>
        <begin position="5"/>
        <end position="49"/>
    </location>
</feature>